<dbReference type="Proteomes" id="UP000192917">
    <property type="component" value="Unassembled WGS sequence"/>
</dbReference>
<feature type="domain" description="YhdP central" evidence="2">
    <location>
        <begin position="301"/>
        <end position="852"/>
    </location>
</feature>
<keyword evidence="1" id="KW-0472">Membrane</keyword>
<organism evidence="3 4">
    <name type="scientific">Tistlia consotensis USBA 355</name>
    <dbReference type="NCBI Taxonomy" id="560819"/>
    <lineage>
        <taxon>Bacteria</taxon>
        <taxon>Pseudomonadati</taxon>
        <taxon>Pseudomonadota</taxon>
        <taxon>Alphaproteobacteria</taxon>
        <taxon>Rhodospirillales</taxon>
        <taxon>Rhodovibrionaceae</taxon>
        <taxon>Tistlia</taxon>
    </lineage>
</organism>
<keyword evidence="1" id="KW-0812">Transmembrane</keyword>
<gene>
    <name evidence="3" type="ORF">SAMN05428998_11462</name>
</gene>
<keyword evidence="4" id="KW-1185">Reference proteome</keyword>
<evidence type="ECO:0000313" key="4">
    <source>
        <dbReference type="Proteomes" id="UP000192917"/>
    </source>
</evidence>
<dbReference type="EMBL" id="FWZX01000014">
    <property type="protein sequence ID" value="SMF40947.1"/>
    <property type="molecule type" value="Genomic_DNA"/>
</dbReference>
<dbReference type="AlphaFoldDB" id="A0A1Y6C2U6"/>
<evidence type="ECO:0000256" key="1">
    <source>
        <dbReference type="SAM" id="Phobius"/>
    </source>
</evidence>
<sequence>MVLKSCRIALEWVVAVIAGLALLAAFGLFWLSREPLPVDFVKPYIEAALSSDDGVKVEVGGTQLVWAGWGSRIEVAGQDWKVIGADGRRLLTIPDASIQLSLSALLDGQVAPTAITLRGLHISLLRRPDGRFTFGKLPAAEGEAQPDTLPDSGQIAGAQAEQSALQLLFSELRDKPDPNNPFAQLANVTIVRASALMIDQRLKVIWRAPNVDLKILRDTAGVSATGSATIALGDKRSRLDLTMTEVAGSPGLETVINVDSLEPAALAAVLPDAKALQGISGALHGRVGMTLAEDGRPSETVLELSSDRITLDLPDRLEQPLAVNDLAIEAHGGGLDDPFVLDKLSGSLAPAAGGGSGPAFSVEAIVDPQPSVFEVKLMAEIRDLPAQDLKLYWPKGVGGNGRPWVIENITAGEVTSATLSTSLSVDRDSHEIQSIGSFGGRFRYQGLEVHYLRPLPPLTDATGSAAYDLKGLDFTVEQAQRDDIKISNGGISIFGLEGHDHRISIVFDADGPLKQALTLLAHPRLDLLGNLGIDPAAASGTFHDKVSFAFPLVADLTFEQIQVGVEGKVADAGLKGGVAGYDLDKGQFDLKLDGKGLKATGTATLAGIPLKSVTWSESFEAVKTPTRVTAAAPAVQVSQLTAFGLDAGDFARGALSLKLDIAADHHGSSRIGLSANLQQVSARIPTLDWEKPSGKPGTLSAVMSIDKGSLTRIADLAVDLGDDRAHGEIGFAKGGGIARIAFDQLAVAHNSVTGLVVTPLDGGGYAVSVQTGTLDLAPLLGTRPEDQTPEAKAAAAAAAASQRKSGPPYLPLKLDAPSLSRVRLAEGRSLEAVSLQLVRDRRGWQLIKAQAQIPRSLWRHKNRQVAEDAQVAEKSMSVFYRPEADGTYRFELFADDIGATLRALGWIDSIEGGKGEIVGTLPGPLPDSPLNGRIETKGFRVVNAPAMAKLLTVASLTGIGNLLSGEGIEFDRAVGKFTLADDRITTPLFRAYGSSLGITAKGQIDLEGAETDVSGTLVPAYSVNRILGEIPILGKLLTGGEGEGILGVTYRVSGRIDDPDVSVNPLSILAPGFLRGLFSVPKPGGGQADELDDVFPSGEIGR</sequence>
<dbReference type="PANTHER" id="PTHR30441:SF8">
    <property type="entry name" value="DUF748 DOMAIN-CONTAINING PROTEIN"/>
    <property type="match status" value="1"/>
</dbReference>
<protein>
    <submittedName>
        <fullName evidence="3">Uncharacterized conserved protein YhdP, contains DUF3971 and AsmA2 domains</fullName>
    </submittedName>
</protein>
<dbReference type="GO" id="GO:0090313">
    <property type="term" value="P:regulation of protein targeting to membrane"/>
    <property type="evidence" value="ECO:0007669"/>
    <property type="project" value="TreeGrafter"/>
</dbReference>
<dbReference type="PANTHER" id="PTHR30441">
    <property type="entry name" value="DUF748 DOMAIN-CONTAINING PROTEIN"/>
    <property type="match status" value="1"/>
</dbReference>
<evidence type="ECO:0000313" key="3">
    <source>
        <dbReference type="EMBL" id="SMF40947.1"/>
    </source>
</evidence>
<accession>A0A1Y6C2U6</accession>
<proteinExistence type="predicted"/>
<reference evidence="3 4" key="1">
    <citation type="submission" date="2017-04" db="EMBL/GenBank/DDBJ databases">
        <authorList>
            <person name="Afonso C.L."/>
            <person name="Miller P.J."/>
            <person name="Scott M.A."/>
            <person name="Spackman E."/>
            <person name="Goraichik I."/>
            <person name="Dimitrov K.M."/>
            <person name="Suarez D.L."/>
            <person name="Swayne D.E."/>
        </authorList>
    </citation>
    <scope>NUCLEOTIDE SEQUENCE [LARGE SCALE GENOMIC DNA]</scope>
    <source>
        <strain evidence="3 4">USBA 355</strain>
    </source>
</reference>
<dbReference type="InterPro" id="IPR025263">
    <property type="entry name" value="YhdP_central"/>
</dbReference>
<dbReference type="GO" id="GO:0005886">
    <property type="term" value="C:plasma membrane"/>
    <property type="evidence" value="ECO:0007669"/>
    <property type="project" value="TreeGrafter"/>
</dbReference>
<evidence type="ECO:0000259" key="2">
    <source>
        <dbReference type="Pfam" id="PF13116"/>
    </source>
</evidence>
<feature type="transmembrane region" description="Helical" evidence="1">
    <location>
        <begin position="12"/>
        <end position="31"/>
    </location>
</feature>
<dbReference type="InterPro" id="IPR052894">
    <property type="entry name" value="AsmA-related"/>
</dbReference>
<name>A0A1Y6C2U6_9PROT</name>
<dbReference type="RefSeq" id="WP_085123888.1">
    <property type="nucleotide sequence ID" value="NZ_FWZX01000014.1"/>
</dbReference>
<dbReference type="STRING" id="560819.SAMN05428998_11462"/>
<dbReference type="Pfam" id="PF13116">
    <property type="entry name" value="YhdP"/>
    <property type="match status" value="1"/>
</dbReference>
<keyword evidence="1" id="KW-1133">Transmembrane helix</keyword>